<organism evidence="2">
    <name type="scientific">uncultured Desulfobacterium sp</name>
    <dbReference type="NCBI Taxonomy" id="201089"/>
    <lineage>
        <taxon>Bacteria</taxon>
        <taxon>Pseudomonadati</taxon>
        <taxon>Thermodesulfobacteriota</taxon>
        <taxon>Desulfobacteria</taxon>
        <taxon>Desulfobacterales</taxon>
        <taxon>Desulfobacteriaceae</taxon>
        <taxon>Desulfobacterium</taxon>
        <taxon>environmental samples</taxon>
    </lineage>
</organism>
<sequence>MHEFLFSICFQYVEGTTFKIGLINAVPYTIISSTIAIPTAKYLIASNKEYITYESSLSDIFGVIFFNFITLNDNICTQSVGHFLLQLLIILIISIGCALSLAFLLSKIKHHVKFVPIILLIILIYAILKTYHLPALIFILFFGLFIGNLDELKRFKYIDKLHPEILNNEVNKFKELTAEMTFLIRSLFFLFFGYSIETSELLNTDTLIWSIAITVGIFVLRATFLKLFKLPANPLLFIAPRGLITILLFMSIPLNHSLKIANKSLIIQVIISTGFIMMYGLIKTKKVEPKIVENESNRSI</sequence>
<evidence type="ECO:0008006" key="3">
    <source>
        <dbReference type="Google" id="ProtNLM"/>
    </source>
</evidence>
<dbReference type="EMBL" id="FR695877">
    <property type="protein sequence ID" value="CBX31111.1"/>
    <property type="molecule type" value="Genomic_DNA"/>
</dbReference>
<protein>
    <recommendedName>
        <fullName evidence="3">Cation/H+ exchanger domain-containing protein</fullName>
    </recommendedName>
</protein>
<feature type="transmembrane region" description="Helical" evidence="1">
    <location>
        <begin position="25"/>
        <end position="44"/>
    </location>
</feature>
<keyword evidence="1" id="KW-0472">Membrane</keyword>
<gene>
    <name evidence="2" type="ORF">N47_E46230</name>
</gene>
<dbReference type="AlphaFoldDB" id="E1YLX8"/>
<feature type="transmembrane region" description="Helical" evidence="1">
    <location>
        <begin position="176"/>
        <end position="196"/>
    </location>
</feature>
<feature type="transmembrane region" description="Helical" evidence="1">
    <location>
        <begin position="83"/>
        <end position="105"/>
    </location>
</feature>
<accession>E1YLX8</accession>
<evidence type="ECO:0000313" key="2">
    <source>
        <dbReference type="EMBL" id="CBX31111.1"/>
    </source>
</evidence>
<reference evidence="2" key="1">
    <citation type="journal article" date="2011" name="Environ. Microbiol.">
        <title>Genomic insights into the metabolic potential of the polycyclic aromatic hydrocarbon degrading sulfate-reducing Deltaproteobacterium N47.</title>
        <authorList>
            <person name="Bergmann F."/>
            <person name="Selesi D."/>
            <person name="Weinmaier T."/>
            <person name="Tischler P."/>
            <person name="Rattei T."/>
            <person name="Meckenstock R.U."/>
        </authorList>
    </citation>
    <scope>NUCLEOTIDE SEQUENCE</scope>
</reference>
<keyword evidence="1" id="KW-0812">Transmembrane</keyword>
<feature type="transmembrane region" description="Helical" evidence="1">
    <location>
        <begin position="134"/>
        <end position="152"/>
    </location>
</feature>
<evidence type="ECO:0000256" key="1">
    <source>
        <dbReference type="SAM" id="Phobius"/>
    </source>
</evidence>
<proteinExistence type="predicted"/>
<feature type="transmembrane region" description="Helical" evidence="1">
    <location>
        <begin position="112"/>
        <end position="128"/>
    </location>
</feature>
<feature type="transmembrane region" description="Helical" evidence="1">
    <location>
        <begin position="51"/>
        <end position="71"/>
    </location>
</feature>
<feature type="transmembrane region" description="Helical" evidence="1">
    <location>
        <begin position="265"/>
        <end position="282"/>
    </location>
</feature>
<feature type="transmembrane region" description="Helical" evidence="1">
    <location>
        <begin position="235"/>
        <end position="253"/>
    </location>
</feature>
<name>E1YLX8_9BACT</name>
<feature type="transmembrane region" description="Helical" evidence="1">
    <location>
        <begin position="208"/>
        <end position="228"/>
    </location>
</feature>
<keyword evidence="1" id="KW-1133">Transmembrane helix</keyword>